<reference evidence="2" key="1">
    <citation type="journal article" date="2007" name="J. Bacteriol.">
        <title>Comparative genome analysis of four magnetotactic bacteria reveals a complex set of group-specific genes implicated in magnetosome biomineralization and function.</title>
        <authorList>
            <person name="Richter M."/>
            <person name="Kube M."/>
            <person name="Bazylinski D.A."/>
            <person name="Lombardot T."/>
            <person name="Gloeckner F.O."/>
            <person name="Reinhardt R."/>
            <person name="Schueler D."/>
        </authorList>
    </citation>
    <scope>NUCLEOTIDE SEQUENCE</scope>
    <source>
        <strain evidence="2">MSR-1</strain>
    </source>
</reference>
<dbReference type="EMBL" id="CU459003">
    <property type="protein sequence ID" value="CAM74648.1"/>
    <property type="molecule type" value="Genomic_DNA"/>
</dbReference>
<feature type="chain" id="PRO_5002672781" description="Lipoprotein" evidence="1">
    <location>
        <begin position="20"/>
        <end position="136"/>
    </location>
</feature>
<dbReference type="AlphaFoldDB" id="A4TVJ1"/>
<evidence type="ECO:0008006" key="3">
    <source>
        <dbReference type="Google" id="ProtNLM"/>
    </source>
</evidence>
<name>A4TVJ1_9PROT</name>
<keyword evidence="1" id="KW-0732">Signal</keyword>
<evidence type="ECO:0000313" key="2">
    <source>
        <dbReference type="EMBL" id="CAM74648.1"/>
    </source>
</evidence>
<sequence length="136" mass="14235">MTKLVALAVLLALTGCALPPPDQPAHPSRMGRFLGLVSQCGCSDIGSDRMLAEYGKAVAGRYGEADIKSMRGYVDLGLSEKFDNQLEICAEACSQSCMVNAVAEAMGGRPIAGAGTCLVSERDLHLTVGRTGGDWD</sequence>
<dbReference type="RefSeq" id="WP_106002125.1">
    <property type="nucleotide sequence ID" value="NZ_CP027527.1"/>
</dbReference>
<protein>
    <recommendedName>
        <fullName evidence="3">Lipoprotein</fullName>
    </recommendedName>
</protein>
<feature type="signal peptide" evidence="1">
    <location>
        <begin position="1"/>
        <end position="19"/>
    </location>
</feature>
<gene>
    <name evidence="2" type="ORF">MGR_0915</name>
</gene>
<organism evidence="2">
    <name type="scientific">Magnetospirillum gryphiswaldense</name>
    <dbReference type="NCBI Taxonomy" id="55518"/>
    <lineage>
        <taxon>Bacteria</taxon>
        <taxon>Pseudomonadati</taxon>
        <taxon>Pseudomonadota</taxon>
        <taxon>Alphaproteobacteria</taxon>
        <taxon>Rhodospirillales</taxon>
        <taxon>Rhodospirillaceae</taxon>
        <taxon>Magnetospirillum</taxon>
    </lineage>
</organism>
<dbReference type="PROSITE" id="PS51257">
    <property type="entry name" value="PROKAR_LIPOPROTEIN"/>
    <property type="match status" value="1"/>
</dbReference>
<proteinExistence type="predicted"/>
<accession>A4TVJ1</accession>
<evidence type="ECO:0000256" key="1">
    <source>
        <dbReference type="SAM" id="SignalP"/>
    </source>
</evidence>